<evidence type="ECO:0000256" key="1">
    <source>
        <dbReference type="SAM" id="Phobius"/>
    </source>
</evidence>
<name>A0A6C0KQ91_9ZZZZ</name>
<keyword evidence="1" id="KW-0472">Membrane</keyword>
<dbReference type="PANTHER" id="PTHR14969">
    <property type="entry name" value="SPHINGOSINE-1-PHOSPHATE PHOSPHOHYDROLASE"/>
    <property type="match status" value="1"/>
</dbReference>
<sequence length="169" mass="19812">MDLFLIRDNIGFYAPIILFFFTLFLLRNKIFYIIFFVFGYVLNIFLNIALKMILKEPRPLNDKKTLEIAIHNGIRVKFDKFGLPSGHAQSCSFCLAFIFLTLNNPFYTTLYSIITIISIYQRYIYNNHTIKQLIIGLIIGIAFGYLVYFMAKKYIMGNIKLKKDDFAPK</sequence>
<evidence type="ECO:0000259" key="2">
    <source>
        <dbReference type="Pfam" id="PF01569"/>
    </source>
</evidence>
<proteinExistence type="predicted"/>
<dbReference type="SUPFAM" id="SSF48317">
    <property type="entry name" value="Acid phosphatase/Vanadium-dependent haloperoxidase"/>
    <property type="match status" value="1"/>
</dbReference>
<dbReference type="GO" id="GO:0042392">
    <property type="term" value="F:sphingosine-1-phosphate phosphatase activity"/>
    <property type="evidence" value="ECO:0007669"/>
    <property type="project" value="TreeGrafter"/>
</dbReference>
<keyword evidence="1" id="KW-1133">Transmembrane helix</keyword>
<feature type="transmembrane region" description="Helical" evidence="1">
    <location>
        <begin position="132"/>
        <end position="151"/>
    </location>
</feature>
<accession>A0A6C0KQ91</accession>
<dbReference type="EMBL" id="MN740947">
    <property type="protein sequence ID" value="QHU19306.1"/>
    <property type="molecule type" value="Genomic_DNA"/>
</dbReference>
<feature type="domain" description="Phosphatidic acid phosphatase type 2/haloperoxidase" evidence="2">
    <location>
        <begin position="35"/>
        <end position="152"/>
    </location>
</feature>
<evidence type="ECO:0000313" key="3">
    <source>
        <dbReference type="EMBL" id="QHU19306.1"/>
    </source>
</evidence>
<feature type="transmembrane region" description="Helical" evidence="1">
    <location>
        <begin position="93"/>
        <end position="120"/>
    </location>
</feature>
<dbReference type="Gene3D" id="1.20.144.10">
    <property type="entry name" value="Phosphatidic acid phosphatase type 2/haloperoxidase"/>
    <property type="match status" value="1"/>
</dbReference>
<feature type="transmembrane region" description="Helical" evidence="1">
    <location>
        <begin position="32"/>
        <end position="54"/>
    </location>
</feature>
<dbReference type="InterPro" id="IPR036938">
    <property type="entry name" value="PAP2/HPO_sf"/>
</dbReference>
<dbReference type="Pfam" id="PF01569">
    <property type="entry name" value="PAP2"/>
    <property type="match status" value="1"/>
</dbReference>
<dbReference type="AlphaFoldDB" id="A0A6C0KQ91"/>
<dbReference type="PANTHER" id="PTHR14969:SF13">
    <property type="entry name" value="AT30094P"/>
    <property type="match status" value="1"/>
</dbReference>
<organism evidence="3">
    <name type="scientific">viral metagenome</name>
    <dbReference type="NCBI Taxonomy" id="1070528"/>
    <lineage>
        <taxon>unclassified sequences</taxon>
        <taxon>metagenomes</taxon>
        <taxon>organismal metagenomes</taxon>
    </lineage>
</organism>
<keyword evidence="1" id="KW-0812">Transmembrane</keyword>
<dbReference type="InterPro" id="IPR000326">
    <property type="entry name" value="PAP2/HPO"/>
</dbReference>
<feature type="transmembrane region" description="Helical" evidence="1">
    <location>
        <begin position="9"/>
        <end position="26"/>
    </location>
</feature>
<protein>
    <recommendedName>
        <fullName evidence="2">Phosphatidic acid phosphatase type 2/haloperoxidase domain-containing protein</fullName>
    </recommendedName>
</protein>
<reference evidence="3" key="1">
    <citation type="journal article" date="2020" name="Nature">
        <title>Giant virus diversity and host interactions through global metagenomics.</title>
        <authorList>
            <person name="Schulz F."/>
            <person name="Roux S."/>
            <person name="Paez-Espino D."/>
            <person name="Jungbluth S."/>
            <person name="Walsh D.A."/>
            <person name="Denef V.J."/>
            <person name="McMahon K.D."/>
            <person name="Konstantinidis K.T."/>
            <person name="Eloe-Fadrosh E.A."/>
            <person name="Kyrpides N.C."/>
            <person name="Woyke T."/>
        </authorList>
    </citation>
    <scope>NUCLEOTIDE SEQUENCE</scope>
    <source>
        <strain evidence="3">GVMAG-S-3300013014-104</strain>
    </source>
</reference>